<dbReference type="GO" id="GO:0012506">
    <property type="term" value="C:vesicle membrane"/>
    <property type="evidence" value="ECO:0007669"/>
    <property type="project" value="TreeGrafter"/>
</dbReference>
<dbReference type="WBParaSite" id="PDA_v2.g20484.t1">
    <property type="protein sequence ID" value="PDA_v2.g20484.t1"/>
    <property type="gene ID" value="PDA_v2.g20484"/>
</dbReference>
<dbReference type="PRINTS" id="PR00196">
    <property type="entry name" value="ANNEXIN"/>
</dbReference>
<dbReference type="Gene3D" id="1.10.220.10">
    <property type="entry name" value="Annexin"/>
    <property type="match status" value="1"/>
</dbReference>
<dbReference type="GO" id="GO:0005886">
    <property type="term" value="C:plasma membrane"/>
    <property type="evidence" value="ECO:0007669"/>
    <property type="project" value="TreeGrafter"/>
</dbReference>
<organism evidence="4 5">
    <name type="scientific">Panagrolaimus davidi</name>
    <dbReference type="NCBI Taxonomy" id="227884"/>
    <lineage>
        <taxon>Eukaryota</taxon>
        <taxon>Metazoa</taxon>
        <taxon>Ecdysozoa</taxon>
        <taxon>Nematoda</taxon>
        <taxon>Chromadorea</taxon>
        <taxon>Rhabditida</taxon>
        <taxon>Tylenchina</taxon>
        <taxon>Panagrolaimomorpha</taxon>
        <taxon>Panagrolaimoidea</taxon>
        <taxon>Panagrolaimidae</taxon>
        <taxon>Panagrolaimus</taxon>
    </lineage>
</organism>
<dbReference type="Proteomes" id="UP000887578">
    <property type="component" value="Unplaced"/>
</dbReference>
<evidence type="ECO:0000313" key="4">
    <source>
        <dbReference type="Proteomes" id="UP000887578"/>
    </source>
</evidence>
<dbReference type="GO" id="GO:0005544">
    <property type="term" value="F:calcium-dependent phospholipid binding"/>
    <property type="evidence" value="ECO:0007669"/>
    <property type="project" value="InterPro"/>
</dbReference>
<evidence type="ECO:0000256" key="3">
    <source>
        <dbReference type="ARBA" id="ARBA00023216"/>
    </source>
</evidence>
<dbReference type="AlphaFoldDB" id="A0A914PPK2"/>
<dbReference type="PANTHER" id="PTHR10502:SF243">
    <property type="entry name" value="ANNEXIN"/>
    <property type="match status" value="1"/>
</dbReference>
<dbReference type="Pfam" id="PF00191">
    <property type="entry name" value="Annexin"/>
    <property type="match status" value="1"/>
</dbReference>
<dbReference type="SMART" id="SM00335">
    <property type="entry name" value="ANX"/>
    <property type="match status" value="1"/>
</dbReference>
<dbReference type="FunFam" id="1.10.220.10:FF:000001">
    <property type="entry name" value="Annexin"/>
    <property type="match status" value="1"/>
</dbReference>
<reference evidence="5" key="1">
    <citation type="submission" date="2022-11" db="UniProtKB">
        <authorList>
            <consortium name="WormBaseParasite"/>
        </authorList>
    </citation>
    <scope>IDENTIFICATION</scope>
</reference>
<name>A0A914PPK2_9BILA</name>
<keyword evidence="4" id="KW-1185">Reference proteome</keyword>
<dbReference type="InterPro" id="IPR018502">
    <property type="entry name" value="Annexin_repeat"/>
</dbReference>
<dbReference type="InterPro" id="IPR001464">
    <property type="entry name" value="Annexin"/>
</dbReference>
<dbReference type="PROSITE" id="PS51897">
    <property type="entry name" value="ANNEXIN_2"/>
    <property type="match status" value="1"/>
</dbReference>
<protein>
    <submittedName>
        <fullName evidence="5">Annexin</fullName>
    </submittedName>
</protein>
<dbReference type="InterPro" id="IPR037104">
    <property type="entry name" value="Annexin_sf"/>
</dbReference>
<dbReference type="GO" id="GO:0001786">
    <property type="term" value="F:phosphatidylserine binding"/>
    <property type="evidence" value="ECO:0007669"/>
    <property type="project" value="TreeGrafter"/>
</dbReference>
<comment type="similarity">
    <text evidence="1">Belongs to the annexin family.</text>
</comment>
<dbReference type="GO" id="GO:0005509">
    <property type="term" value="F:calcium ion binding"/>
    <property type="evidence" value="ECO:0007669"/>
    <property type="project" value="InterPro"/>
</dbReference>
<dbReference type="SUPFAM" id="SSF47874">
    <property type="entry name" value="Annexin"/>
    <property type="match status" value="1"/>
</dbReference>
<dbReference type="PANTHER" id="PTHR10502">
    <property type="entry name" value="ANNEXIN"/>
    <property type="match status" value="1"/>
</dbReference>
<sequence length="96" mass="11299">MEEKILKIARNVQLYFAEKLHEAIIGARCDPSTIIRILVSRSEIDLYDICEEYKRKYCRSIVTDLKETCSGDFYRLLKQLVDPQNIHLSFEDSNEI</sequence>
<evidence type="ECO:0000256" key="2">
    <source>
        <dbReference type="ARBA" id="ARBA00022737"/>
    </source>
</evidence>
<dbReference type="GO" id="GO:0005737">
    <property type="term" value="C:cytoplasm"/>
    <property type="evidence" value="ECO:0007669"/>
    <property type="project" value="TreeGrafter"/>
</dbReference>
<accession>A0A914PPK2</accession>
<evidence type="ECO:0000313" key="5">
    <source>
        <dbReference type="WBParaSite" id="PDA_v2.g20484.t1"/>
    </source>
</evidence>
<proteinExistence type="inferred from homology"/>
<keyword evidence="3" id="KW-0041">Annexin</keyword>
<dbReference type="GO" id="GO:0005634">
    <property type="term" value="C:nucleus"/>
    <property type="evidence" value="ECO:0007669"/>
    <property type="project" value="TreeGrafter"/>
</dbReference>
<keyword evidence="2" id="KW-0677">Repeat</keyword>
<evidence type="ECO:0000256" key="1">
    <source>
        <dbReference type="ARBA" id="ARBA00007831"/>
    </source>
</evidence>